<evidence type="ECO:0000313" key="2">
    <source>
        <dbReference type="EMBL" id="KAL0439566.1"/>
    </source>
</evidence>
<reference evidence="2" key="2">
    <citation type="journal article" date="2024" name="Plant">
        <title>Genomic evolution and insights into agronomic trait innovations of Sesamum species.</title>
        <authorList>
            <person name="Miao H."/>
            <person name="Wang L."/>
            <person name="Qu L."/>
            <person name="Liu H."/>
            <person name="Sun Y."/>
            <person name="Le M."/>
            <person name="Wang Q."/>
            <person name="Wei S."/>
            <person name="Zheng Y."/>
            <person name="Lin W."/>
            <person name="Duan Y."/>
            <person name="Cao H."/>
            <person name="Xiong S."/>
            <person name="Wang X."/>
            <person name="Wei L."/>
            <person name="Li C."/>
            <person name="Ma Q."/>
            <person name="Ju M."/>
            <person name="Zhao R."/>
            <person name="Li G."/>
            <person name="Mu C."/>
            <person name="Tian Q."/>
            <person name="Mei H."/>
            <person name="Zhang T."/>
            <person name="Gao T."/>
            <person name="Zhang H."/>
        </authorList>
    </citation>
    <scope>NUCLEOTIDE SEQUENCE</scope>
    <source>
        <strain evidence="2">KEN1</strain>
    </source>
</reference>
<gene>
    <name evidence="2" type="ORF">Slati_2439600</name>
</gene>
<feature type="region of interest" description="Disordered" evidence="1">
    <location>
        <begin position="1"/>
        <end position="42"/>
    </location>
</feature>
<dbReference type="AlphaFoldDB" id="A0AAW2WE75"/>
<organism evidence="2">
    <name type="scientific">Sesamum latifolium</name>
    <dbReference type="NCBI Taxonomy" id="2727402"/>
    <lineage>
        <taxon>Eukaryota</taxon>
        <taxon>Viridiplantae</taxon>
        <taxon>Streptophyta</taxon>
        <taxon>Embryophyta</taxon>
        <taxon>Tracheophyta</taxon>
        <taxon>Spermatophyta</taxon>
        <taxon>Magnoliopsida</taxon>
        <taxon>eudicotyledons</taxon>
        <taxon>Gunneridae</taxon>
        <taxon>Pentapetalae</taxon>
        <taxon>asterids</taxon>
        <taxon>lamiids</taxon>
        <taxon>Lamiales</taxon>
        <taxon>Pedaliaceae</taxon>
        <taxon>Sesamum</taxon>
    </lineage>
</organism>
<accession>A0AAW2WE75</accession>
<evidence type="ECO:0000256" key="1">
    <source>
        <dbReference type="SAM" id="MobiDB-lite"/>
    </source>
</evidence>
<dbReference type="EMBL" id="JACGWN010000008">
    <property type="protein sequence ID" value="KAL0439566.1"/>
    <property type="molecule type" value="Genomic_DNA"/>
</dbReference>
<protein>
    <submittedName>
        <fullName evidence="2">Uncharacterized protein</fullName>
    </submittedName>
</protein>
<reference evidence="2" key="1">
    <citation type="submission" date="2020-06" db="EMBL/GenBank/DDBJ databases">
        <authorList>
            <person name="Li T."/>
            <person name="Hu X."/>
            <person name="Zhang T."/>
            <person name="Song X."/>
            <person name="Zhang H."/>
            <person name="Dai N."/>
            <person name="Sheng W."/>
            <person name="Hou X."/>
            <person name="Wei L."/>
        </authorList>
    </citation>
    <scope>NUCLEOTIDE SEQUENCE</scope>
    <source>
        <strain evidence="2">KEN1</strain>
        <tissue evidence="2">Leaf</tissue>
    </source>
</reference>
<proteinExistence type="predicted"/>
<comment type="caution">
    <text evidence="2">The sequence shown here is derived from an EMBL/GenBank/DDBJ whole genome shotgun (WGS) entry which is preliminary data.</text>
</comment>
<sequence length="80" mass="9096">MLLEEKSEVPQQNDATSFKPMVSTDSVPVLHRSTRESRPPDTYGFLGLTCQLDNDTRAYGEAMSNINLDKWLEAMRSEMD</sequence>
<name>A0AAW2WE75_9LAMI</name>